<evidence type="ECO:0000256" key="1">
    <source>
        <dbReference type="ARBA" id="ARBA00008565"/>
    </source>
</evidence>
<protein>
    <recommendedName>
        <fullName evidence="2">Integrator complex subunit 7</fullName>
    </recommendedName>
</protein>
<dbReference type="PANTHER" id="PTHR13322:SF2">
    <property type="entry name" value="INTEGRATOR COMPLEX SUBUNIT 7"/>
    <property type="match status" value="1"/>
</dbReference>
<gene>
    <name evidence="6" type="ORF">CDAUBV1_LOCUS2792</name>
</gene>
<dbReference type="PANTHER" id="PTHR13322">
    <property type="entry name" value="C1ORF73 PROTEIN"/>
    <property type="match status" value="1"/>
</dbReference>
<dbReference type="AlphaFoldDB" id="A0AAV2T2Y3"/>
<feature type="region of interest" description="Disordered" evidence="3">
    <location>
        <begin position="1051"/>
        <end position="1104"/>
    </location>
</feature>
<evidence type="ECO:0000256" key="2">
    <source>
        <dbReference type="ARBA" id="ARBA00015336"/>
    </source>
</evidence>
<evidence type="ECO:0000259" key="4">
    <source>
        <dbReference type="Pfam" id="PF22965"/>
    </source>
</evidence>
<organism evidence="6 7">
    <name type="scientific">Calicophoron daubneyi</name>
    <name type="common">Rumen fluke</name>
    <name type="synonym">Paramphistomum daubneyi</name>
    <dbReference type="NCBI Taxonomy" id="300641"/>
    <lineage>
        <taxon>Eukaryota</taxon>
        <taxon>Metazoa</taxon>
        <taxon>Spiralia</taxon>
        <taxon>Lophotrochozoa</taxon>
        <taxon>Platyhelminthes</taxon>
        <taxon>Trematoda</taxon>
        <taxon>Digenea</taxon>
        <taxon>Plagiorchiida</taxon>
        <taxon>Pronocephalata</taxon>
        <taxon>Paramphistomoidea</taxon>
        <taxon>Paramphistomidae</taxon>
        <taxon>Calicophoron</taxon>
    </lineage>
</organism>
<dbReference type="InterPro" id="IPR054519">
    <property type="entry name" value="INTS7_C"/>
</dbReference>
<dbReference type="InterPro" id="IPR016024">
    <property type="entry name" value="ARM-type_fold"/>
</dbReference>
<dbReference type="InterPro" id="IPR011989">
    <property type="entry name" value="ARM-like"/>
</dbReference>
<evidence type="ECO:0000313" key="7">
    <source>
        <dbReference type="Proteomes" id="UP001497525"/>
    </source>
</evidence>
<feature type="compositionally biased region" description="Polar residues" evidence="3">
    <location>
        <begin position="1066"/>
        <end position="1087"/>
    </location>
</feature>
<accession>A0AAV2T2Y3</accession>
<sequence>MPCLEPNEYDLGKDANALIMELNKGLQSISLGEQCKAIAQFPDLLEKYPFPVVVNSIFLKITQVFCDSNNYIRLCILRACNECRPHLGKLTVCDDIVRKLMPFTASNDPTARALTLRLFGTLSRITREHTGVHHAILKQIESHYEVESDAAIWASHQLAPMSSAFAVSLCPILCNLLDELSTDSDVKIKLLRLGKHMYHDVQIAEQMRHCLTNLLSVYSTSEFVVNILTTLTLLASRAPIHSSGQLDLLIGQFSKDDRPSVCQSVLKNLCLLSQLVPHQWKKTHIAGLCSLYESPSRTALEKEDILHILCHLSDSCAAADLFYSASGNSEDWNLAGCLRNALLTFPASRLTVKAMQLACRLAILLARSEETVRLTPGVEPTDEKLSRSALSPAHLICLLVAQFSVPKTNADATSDTQPIPWFLAPDGIPMNELKCTYSLLAKFFDTFPEYTANVREMGLFEHVRLDGAERVGLLCQFLGTVISRLPKFSLLSYHSSNGDSSDYSTLLSHLSSVQVKQAKPSEPKCPSILPVCGLVFQLRGNRFLTPKEQKALLMSVGNCVSAKEDVDSRASPNPRLPVWMAYQIARQASRYGQHTFAARIYEKLTSVTLTERSNYWVRGLAQFSQALADLVQVADRVDRNLENDWATPPPNPNERAKPQPLIATLIDGFQRAADTAIKARTLFICVGGPDICWFQAEYVGIFSDLFICLAELCTNAYNYSRLGRWSKKSTSLYSVTQSSTTSSSSDPQPSPIPFWIVSQMEMWSLLSDRIHTLQMQCLDADSVTHQHLSAIHQLVCFFREVLTSISEKYRSLRPETSGEHAAELHEPMRDPYADILPKLRGLVGSQVSNLDWLVRLTLLVGQVSPHWPRFMFQRLQTTTVRLVLFPRAGSSPDDVLTITGEVGHMVQVMGVVQQRSRLPKGYIARRITVVEVELTVTEFNPEKYGQMSSFSFGTGSSNVIFCTRRSAQLHCDYFHCEFCVQFPTTNSTASNTQRPTDKIYSVRAVPILLDSSGNSWRPTRASGAPEETALVRVESSRGNVDLAATESLLTATNHSNDPSEVIPQANPRTTEAPTTDTNRSALDTQFGITKPRPIGRLSENTHSGVRVRPARAGAVSSGHAPSFPG</sequence>
<dbReference type="Proteomes" id="UP001497525">
    <property type="component" value="Unassembled WGS sequence"/>
</dbReference>
<name>A0AAV2T2Y3_CALDB</name>
<dbReference type="Gene3D" id="1.25.10.10">
    <property type="entry name" value="Leucine-rich Repeat Variant"/>
    <property type="match status" value="1"/>
</dbReference>
<proteinExistence type="inferred from homology"/>
<feature type="domain" description="Integrator complex subunit 7 C-terminal" evidence="4">
    <location>
        <begin position="882"/>
        <end position="1016"/>
    </location>
</feature>
<reference evidence="6" key="1">
    <citation type="submission" date="2024-06" db="EMBL/GenBank/DDBJ databases">
        <authorList>
            <person name="Liu X."/>
            <person name="Lenzi L."/>
            <person name="Haldenby T S."/>
            <person name="Uol C."/>
        </authorList>
    </citation>
    <scope>NUCLEOTIDE SEQUENCE</scope>
</reference>
<dbReference type="EMBL" id="CAXLJL010000068">
    <property type="protein sequence ID" value="CAL5130616.1"/>
    <property type="molecule type" value="Genomic_DNA"/>
</dbReference>
<dbReference type="GO" id="GO:0034472">
    <property type="term" value="P:snRNA 3'-end processing"/>
    <property type="evidence" value="ECO:0007669"/>
    <property type="project" value="TreeGrafter"/>
</dbReference>
<dbReference type="Pfam" id="PF24436">
    <property type="entry name" value="INTS7_N"/>
    <property type="match status" value="1"/>
</dbReference>
<dbReference type="InterPro" id="IPR056516">
    <property type="entry name" value="INTS7_N"/>
</dbReference>
<evidence type="ECO:0000313" key="6">
    <source>
        <dbReference type="EMBL" id="CAL5130616.1"/>
    </source>
</evidence>
<evidence type="ECO:0000259" key="5">
    <source>
        <dbReference type="Pfam" id="PF24436"/>
    </source>
</evidence>
<dbReference type="GO" id="GO:0032039">
    <property type="term" value="C:integrator complex"/>
    <property type="evidence" value="ECO:0007669"/>
    <property type="project" value="InterPro"/>
</dbReference>
<comment type="similarity">
    <text evidence="1">Belongs to the Integrator subunit 7 family.</text>
</comment>
<comment type="caution">
    <text evidence="6">The sequence shown here is derived from an EMBL/GenBank/DDBJ whole genome shotgun (WGS) entry which is preliminary data.</text>
</comment>
<dbReference type="SUPFAM" id="SSF48371">
    <property type="entry name" value="ARM repeat"/>
    <property type="match status" value="1"/>
</dbReference>
<feature type="domain" description="Integrator complex subunit 7 N-terminal" evidence="5">
    <location>
        <begin position="19"/>
        <end position="593"/>
    </location>
</feature>
<evidence type="ECO:0000256" key="3">
    <source>
        <dbReference type="SAM" id="MobiDB-lite"/>
    </source>
</evidence>
<dbReference type="Pfam" id="PF22965">
    <property type="entry name" value="INTS7_C"/>
    <property type="match status" value="1"/>
</dbReference>
<dbReference type="InterPro" id="IPR033060">
    <property type="entry name" value="INTS7"/>
</dbReference>